<feature type="site" description="Deprotonates C-terminal active site Cys" evidence="7">
    <location>
        <position position="17"/>
    </location>
</feature>
<evidence type="ECO:0000256" key="7">
    <source>
        <dbReference type="PIRSR" id="PIRSR000077-1"/>
    </source>
</evidence>
<keyword evidence="5 8" id="KW-0676">Redox-active center</keyword>
<evidence type="ECO:0000256" key="8">
    <source>
        <dbReference type="PIRSR" id="PIRSR000077-4"/>
    </source>
</evidence>
<dbReference type="PRINTS" id="PR00421">
    <property type="entry name" value="THIOREDOXIN"/>
</dbReference>
<keyword evidence="4 8" id="KW-1015">Disulfide bond</keyword>
<feature type="domain" description="Thioredoxin" evidence="9">
    <location>
        <begin position="1"/>
        <end position="98"/>
    </location>
</feature>
<reference evidence="10 11" key="1">
    <citation type="submission" date="2019-02" db="EMBL/GenBank/DDBJ databases">
        <title>Isolation and identification of novel species under the genus Muribaculum.</title>
        <authorList>
            <person name="Miyake S."/>
            <person name="Ding Y."/>
            <person name="Low A."/>
            <person name="Soh M."/>
            <person name="Seedorf H."/>
        </authorList>
    </citation>
    <scope>NUCLEOTIDE SEQUENCE [LARGE SCALE GENOMIC DNA]</scope>
    <source>
        <strain evidence="10 11">TLL-A3</strain>
    </source>
</reference>
<dbReference type="Proteomes" id="UP000297635">
    <property type="component" value="Unassembled WGS sequence"/>
</dbReference>
<evidence type="ECO:0000256" key="1">
    <source>
        <dbReference type="ARBA" id="ARBA00008987"/>
    </source>
</evidence>
<dbReference type="PIRSF" id="PIRSF000077">
    <property type="entry name" value="Thioredoxin"/>
    <property type="match status" value="1"/>
</dbReference>
<dbReference type="Gene3D" id="3.40.30.10">
    <property type="entry name" value="Glutaredoxin"/>
    <property type="match status" value="1"/>
</dbReference>
<accession>A0A4Z0V374</accession>
<dbReference type="InterPro" id="IPR005746">
    <property type="entry name" value="Thioredoxin"/>
</dbReference>
<feature type="active site" description="Nucleophile" evidence="7">
    <location>
        <position position="23"/>
    </location>
</feature>
<organism evidence="10 11">
    <name type="scientific">Duncaniella freteri</name>
    <dbReference type="NCBI Taxonomy" id="2530391"/>
    <lineage>
        <taxon>Bacteria</taxon>
        <taxon>Pseudomonadati</taxon>
        <taxon>Bacteroidota</taxon>
        <taxon>Bacteroidia</taxon>
        <taxon>Bacteroidales</taxon>
        <taxon>Muribaculaceae</taxon>
        <taxon>Duncaniella</taxon>
    </lineage>
</organism>
<dbReference type="SUPFAM" id="SSF52833">
    <property type="entry name" value="Thioredoxin-like"/>
    <property type="match status" value="1"/>
</dbReference>
<keyword evidence="11" id="KW-1185">Reference proteome</keyword>
<dbReference type="InterPro" id="IPR017937">
    <property type="entry name" value="Thioredoxin_CS"/>
</dbReference>
<evidence type="ECO:0000256" key="2">
    <source>
        <dbReference type="ARBA" id="ARBA00022448"/>
    </source>
</evidence>
<dbReference type="Pfam" id="PF00085">
    <property type="entry name" value="Thioredoxin"/>
    <property type="match status" value="1"/>
</dbReference>
<dbReference type="PROSITE" id="PS51352">
    <property type="entry name" value="THIOREDOXIN_2"/>
    <property type="match status" value="1"/>
</dbReference>
<dbReference type="GO" id="GO:0015035">
    <property type="term" value="F:protein-disulfide reductase activity"/>
    <property type="evidence" value="ECO:0007669"/>
    <property type="project" value="UniProtKB-UniRule"/>
</dbReference>
<evidence type="ECO:0000259" key="9">
    <source>
        <dbReference type="PROSITE" id="PS51352"/>
    </source>
</evidence>
<feature type="active site" description="Nucleophile" evidence="7">
    <location>
        <position position="26"/>
    </location>
</feature>
<sequence>MSEFKDIINNGKPTLADFFATWCGPCKMQGPILEQLKQKIGDDANIIKIDVDRTPDLAAEYQIRSVPTLIIFKDGTPQWRVSGLQQLEVLEEKLRSYM</sequence>
<evidence type="ECO:0000313" key="10">
    <source>
        <dbReference type="EMBL" id="TGG39639.1"/>
    </source>
</evidence>
<name>A0A4Z0V374_9BACT</name>
<protein>
    <recommendedName>
        <fullName evidence="6">Thioredoxin</fullName>
    </recommendedName>
</protein>
<dbReference type="EMBL" id="SJSA01000001">
    <property type="protein sequence ID" value="TGG39639.1"/>
    <property type="molecule type" value="Genomic_DNA"/>
</dbReference>
<evidence type="ECO:0000256" key="5">
    <source>
        <dbReference type="ARBA" id="ARBA00023284"/>
    </source>
</evidence>
<keyword evidence="2" id="KW-0813">Transport</keyword>
<feature type="disulfide bond" description="Redox-active" evidence="8">
    <location>
        <begin position="23"/>
        <end position="26"/>
    </location>
</feature>
<keyword evidence="3" id="KW-0249">Electron transport</keyword>
<feature type="site" description="Contributes to redox potential value" evidence="7">
    <location>
        <position position="25"/>
    </location>
</feature>
<feature type="site" description="Contributes to redox potential value" evidence="7">
    <location>
        <position position="24"/>
    </location>
</feature>
<evidence type="ECO:0000256" key="4">
    <source>
        <dbReference type="ARBA" id="ARBA00023157"/>
    </source>
</evidence>
<comment type="caution">
    <text evidence="10">The sequence shown here is derived from an EMBL/GenBank/DDBJ whole genome shotgun (WGS) entry which is preliminary data.</text>
</comment>
<dbReference type="PANTHER" id="PTHR45663">
    <property type="entry name" value="GEO12009P1"/>
    <property type="match status" value="1"/>
</dbReference>
<evidence type="ECO:0000256" key="3">
    <source>
        <dbReference type="ARBA" id="ARBA00022982"/>
    </source>
</evidence>
<dbReference type="PANTHER" id="PTHR45663:SF11">
    <property type="entry name" value="GEO12009P1"/>
    <property type="match status" value="1"/>
</dbReference>
<gene>
    <name evidence="10" type="primary">trxA</name>
    <name evidence="10" type="ORF">EZ315_02570</name>
</gene>
<dbReference type="NCBIfam" id="TIGR01068">
    <property type="entry name" value="thioredoxin"/>
    <property type="match status" value="1"/>
</dbReference>
<evidence type="ECO:0000256" key="6">
    <source>
        <dbReference type="NCBIfam" id="TIGR01068"/>
    </source>
</evidence>
<dbReference type="PROSITE" id="PS00194">
    <property type="entry name" value="THIOREDOXIN_1"/>
    <property type="match status" value="1"/>
</dbReference>
<dbReference type="FunFam" id="3.40.30.10:FF:000001">
    <property type="entry name" value="Thioredoxin"/>
    <property type="match status" value="1"/>
</dbReference>
<dbReference type="AlphaFoldDB" id="A0A4Z0V374"/>
<dbReference type="RefSeq" id="WP_135470350.1">
    <property type="nucleotide sequence ID" value="NZ_CASCNC010000015.1"/>
</dbReference>
<dbReference type="GO" id="GO:0005737">
    <property type="term" value="C:cytoplasm"/>
    <property type="evidence" value="ECO:0007669"/>
    <property type="project" value="TreeGrafter"/>
</dbReference>
<dbReference type="GeneID" id="82148659"/>
<evidence type="ECO:0000313" key="11">
    <source>
        <dbReference type="Proteomes" id="UP000297635"/>
    </source>
</evidence>
<proteinExistence type="inferred from homology"/>
<dbReference type="InterPro" id="IPR036249">
    <property type="entry name" value="Thioredoxin-like_sf"/>
</dbReference>
<dbReference type="CDD" id="cd02947">
    <property type="entry name" value="TRX_family"/>
    <property type="match status" value="1"/>
</dbReference>
<dbReference type="InterPro" id="IPR013766">
    <property type="entry name" value="Thioredoxin_domain"/>
</dbReference>
<comment type="similarity">
    <text evidence="1">Belongs to the thioredoxin family.</text>
</comment>